<dbReference type="AlphaFoldDB" id="A0A4Z1K4U5"/>
<comment type="caution">
    <text evidence="1">The sequence shown here is derived from an EMBL/GenBank/DDBJ whole genome shotgun (WGS) entry which is preliminary data.</text>
</comment>
<sequence>MQILPMRLIVSLIGSDTLGPAENFPTLAYIGPNDFRYNALMLGAAKAGYKMFFSSPQNSIPAHANLFKILDCKVLITVNPALPMTHSILKATGARAIIDFEEMLEKNPAIKLSSFYEGLAKGRGMSILENKKTVQASEKLRGLKGIEGAWVEKWVQGWIE</sequence>
<accession>A0A4Z1K4U5</accession>
<dbReference type="Gene3D" id="3.40.50.12780">
    <property type="entry name" value="N-terminal domain of ligase-like"/>
    <property type="match status" value="1"/>
</dbReference>
<evidence type="ECO:0000313" key="1">
    <source>
        <dbReference type="EMBL" id="TGO80915.1"/>
    </source>
</evidence>
<dbReference type="InterPro" id="IPR042099">
    <property type="entry name" value="ANL_N_sf"/>
</dbReference>
<reference evidence="1 2" key="1">
    <citation type="submission" date="2017-12" db="EMBL/GenBank/DDBJ databases">
        <title>Comparative genomics of Botrytis spp.</title>
        <authorList>
            <person name="Valero-Jimenez C.A."/>
            <person name="Tapia P."/>
            <person name="Veloso J."/>
            <person name="Silva-Moreno E."/>
            <person name="Staats M."/>
            <person name="Valdes J.H."/>
            <person name="Van Kan J.A.L."/>
        </authorList>
    </citation>
    <scope>NUCLEOTIDE SEQUENCE [LARGE SCALE GENOMIC DNA]</scope>
    <source>
        <strain evidence="1 2">MUCL3349</strain>
    </source>
</reference>
<keyword evidence="2" id="KW-1185">Reference proteome</keyword>
<name>A0A4Z1K4U5_9HELO</name>
<gene>
    <name evidence="1" type="ORF">BPOR_1532g00010</name>
</gene>
<dbReference type="SUPFAM" id="SSF56801">
    <property type="entry name" value="Acetyl-CoA synthetase-like"/>
    <property type="match status" value="1"/>
</dbReference>
<dbReference type="OrthoDB" id="3562773at2759"/>
<organism evidence="1 2">
    <name type="scientific">Botrytis porri</name>
    <dbReference type="NCBI Taxonomy" id="87229"/>
    <lineage>
        <taxon>Eukaryota</taxon>
        <taxon>Fungi</taxon>
        <taxon>Dikarya</taxon>
        <taxon>Ascomycota</taxon>
        <taxon>Pezizomycotina</taxon>
        <taxon>Leotiomycetes</taxon>
        <taxon>Helotiales</taxon>
        <taxon>Sclerotiniaceae</taxon>
        <taxon>Botrytis</taxon>
    </lineage>
</organism>
<dbReference type="Proteomes" id="UP000297280">
    <property type="component" value="Unassembled WGS sequence"/>
</dbReference>
<dbReference type="EMBL" id="PQXO01001522">
    <property type="protein sequence ID" value="TGO80915.1"/>
    <property type="molecule type" value="Genomic_DNA"/>
</dbReference>
<dbReference type="STRING" id="87229.A0A4Z1K4U5"/>
<protein>
    <submittedName>
        <fullName evidence="1">Uncharacterized protein</fullName>
    </submittedName>
</protein>
<evidence type="ECO:0000313" key="2">
    <source>
        <dbReference type="Proteomes" id="UP000297280"/>
    </source>
</evidence>
<proteinExistence type="predicted"/>